<feature type="transmembrane region" description="Helical" evidence="2">
    <location>
        <begin position="583"/>
        <end position="602"/>
    </location>
</feature>
<proteinExistence type="predicted"/>
<keyword evidence="4" id="KW-1185">Reference proteome</keyword>
<feature type="compositionally biased region" description="Polar residues" evidence="1">
    <location>
        <begin position="505"/>
        <end position="514"/>
    </location>
</feature>
<gene>
    <name evidence="3" type="ORF">FRX31_004055</name>
</gene>
<evidence type="ECO:0000313" key="3">
    <source>
        <dbReference type="EMBL" id="KAF5206360.1"/>
    </source>
</evidence>
<dbReference type="AlphaFoldDB" id="A0A7J6XD34"/>
<dbReference type="Proteomes" id="UP000554482">
    <property type="component" value="Unassembled WGS sequence"/>
</dbReference>
<evidence type="ECO:0000256" key="1">
    <source>
        <dbReference type="SAM" id="MobiDB-lite"/>
    </source>
</evidence>
<keyword evidence="2" id="KW-1133">Transmembrane helix</keyword>
<reference evidence="3 4" key="1">
    <citation type="submission" date="2020-06" db="EMBL/GenBank/DDBJ databases">
        <title>Transcriptomic and genomic resources for Thalictrum thalictroides and T. hernandezii: Facilitating candidate gene discovery in an emerging model plant lineage.</title>
        <authorList>
            <person name="Arias T."/>
            <person name="Riano-Pachon D.M."/>
            <person name="Di Stilio V.S."/>
        </authorList>
    </citation>
    <scope>NUCLEOTIDE SEQUENCE [LARGE SCALE GENOMIC DNA]</scope>
    <source>
        <strain evidence="4">cv. WT478/WT964</strain>
        <tissue evidence="3">Leaves</tissue>
    </source>
</reference>
<feature type="compositionally biased region" description="Polar residues" evidence="1">
    <location>
        <begin position="63"/>
        <end position="72"/>
    </location>
</feature>
<feature type="region of interest" description="Disordered" evidence="1">
    <location>
        <begin position="45"/>
        <end position="108"/>
    </location>
</feature>
<organism evidence="3 4">
    <name type="scientific">Thalictrum thalictroides</name>
    <name type="common">Rue-anemone</name>
    <name type="synonym">Anemone thalictroides</name>
    <dbReference type="NCBI Taxonomy" id="46969"/>
    <lineage>
        <taxon>Eukaryota</taxon>
        <taxon>Viridiplantae</taxon>
        <taxon>Streptophyta</taxon>
        <taxon>Embryophyta</taxon>
        <taxon>Tracheophyta</taxon>
        <taxon>Spermatophyta</taxon>
        <taxon>Magnoliopsida</taxon>
        <taxon>Ranunculales</taxon>
        <taxon>Ranunculaceae</taxon>
        <taxon>Thalictroideae</taxon>
        <taxon>Thalictrum</taxon>
    </lineage>
</organism>
<feature type="compositionally biased region" description="Polar residues" evidence="1">
    <location>
        <begin position="81"/>
        <end position="108"/>
    </location>
</feature>
<comment type="caution">
    <text evidence="3">The sequence shown here is derived from an EMBL/GenBank/DDBJ whole genome shotgun (WGS) entry which is preliminary data.</text>
</comment>
<dbReference type="EMBL" id="JABWDY010002836">
    <property type="protein sequence ID" value="KAF5206360.1"/>
    <property type="molecule type" value="Genomic_DNA"/>
</dbReference>
<feature type="transmembrane region" description="Helical" evidence="2">
    <location>
        <begin position="20"/>
        <end position="42"/>
    </location>
</feature>
<feature type="region of interest" description="Disordered" evidence="1">
    <location>
        <begin position="327"/>
        <end position="349"/>
    </location>
</feature>
<evidence type="ECO:0008006" key="5">
    <source>
        <dbReference type="Google" id="ProtNLM"/>
    </source>
</evidence>
<sequence>MEEIKSNNSIYKQRRQKIVVGGVGGIAGVLILAGAFAAASLIKNKGNNKKPDTTNLEGPPSPKQKTNISNTEEGSEGLRSLLQTSSPSVESHNCSTSSSIEYDPSKVSSTEIGCDLETKQVETKNKEEISTIDVNVEEQISTCEAKMIESGNSNRMDVMDMVKTSKHSRNNSSSEEVESKLLCSALQILSPSLEYHQSSSIEHEASKAISTQVDDHSETETAGIMIMEETSATTDYVDENVSIHEDHKNESGNSKDENLCKAKIFSGSSEESPSLDIDKGLLIYSIEAEDQSDSRVTVSIIKESDLPEIKHVSEENLLMPLKEVEEYNGEEDKTERETKSSEGTHDSFIGSNMEEVCPLKVTPIQIDNHSETKTTEAPIKHEISTMGNYVNKETSTWEDQRLESGNLKAESLWTSDIVDMTNDGSFLTCCGGISSLGIDEAVLVDSIKKNHSDLASTIAEGDEPEVTHVNDAFLGEIPSAPLEEVEYAGEGDEMEREREDLEGTPDSSIESNSEAVWPTELIEEELSLLKDSEHTQILRNKNDKETSKEAQFEGAFNNLSSLGMDKEIKLLCPPFLIKSRPEFWLWLLLAVALLCLFFGNPLPSDSQL</sequence>
<keyword evidence="2" id="KW-0812">Transmembrane</keyword>
<evidence type="ECO:0000256" key="2">
    <source>
        <dbReference type="SAM" id="Phobius"/>
    </source>
</evidence>
<protein>
    <recommendedName>
        <fullName evidence="5">Transmembrane protein</fullName>
    </recommendedName>
</protein>
<evidence type="ECO:0000313" key="4">
    <source>
        <dbReference type="Proteomes" id="UP000554482"/>
    </source>
</evidence>
<feature type="compositionally biased region" description="Basic and acidic residues" evidence="1">
    <location>
        <begin position="327"/>
        <end position="345"/>
    </location>
</feature>
<keyword evidence="2" id="KW-0472">Membrane</keyword>
<dbReference type="OrthoDB" id="10414940at2759"/>
<feature type="region of interest" description="Disordered" evidence="1">
    <location>
        <begin position="490"/>
        <end position="514"/>
    </location>
</feature>
<name>A0A7J6XD34_THATH</name>
<accession>A0A7J6XD34</accession>